<dbReference type="Proteomes" id="UP001445335">
    <property type="component" value="Unassembled WGS sequence"/>
</dbReference>
<gene>
    <name evidence="1" type="ORF">WJX81_002618</name>
</gene>
<comment type="caution">
    <text evidence="1">The sequence shown here is derived from an EMBL/GenBank/DDBJ whole genome shotgun (WGS) entry which is preliminary data.</text>
</comment>
<evidence type="ECO:0000313" key="1">
    <source>
        <dbReference type="EMBL" id="KAK9818979.1"/>
    </source>
</evidence>
<dbReference type="EMBL" id="JALJOU010000138">
    <property type="protein sequence ID" value="KAK9818979.1"/>
    <property type="molecule type" value="Genomic_DNA"/>
</dbReference>
<sequence length="185" mass="19814">MAAASSVLAVVLGHNRSKARMLQVVLSHEEAVEHMETPGAVWCPLPHLLGLPLVMVPLGEALHLPNKAATYLLAAPATGTPPHSVGGSVLVLRADGGDFPLREYQRWWAFLSGTLVPLYVVRSDDRDRAAVLDRCAPACLSFVAGLEDGTMRANSAKKIAGRAGALKRIVRQLKVVRVTLARLCL</sequence>
<accession>A0AAW1Q9Y7</accession>
<evidence type="ECO:0000313" key="2">
    <source>
        <dbReference type="Proteomes" id="UP001445335"/>
    </source>
</evidence>
<reference evidence="1 2" key="1">
    <citation type="journal article" date="2024" name="Nat. Commun.">
        <title>Phylogenomics reveals the evolutionary origins of lichenization in chlorophyte algae.</title>
        <authorList>
            <person name="Puginier C."/>
            <person name="Libourel C."/>
            <person name="Otte J."/>
            <person name="Skaloud P."/>
            <person name="Haon M."/>
            <person name="Grisel S."/>
            <person name="Petersen M."/>
            <person name="Berrin J.G."/>
            <person name="Delaux P.M."/>
            <person name="Dal Grande F."/>
            <person name="Keller J."/>
        </authorList>
    </citation>
    <scope>NUCLEOTIDE SEQUENCE [LARGE SCALE GENOMIC DNA]</scope>
    <source>
        <strain evidence="1 2">SAG 245.80</strain>
    </source>
</reference>
<keyword evidence="2" id="KW-1185">Reference proteome</keyword>
<protein>
    <submittedName>
        <fullName evidence="1">Uncharacterized protein</fullName>
    </submittedName>
</protein>
<organism evidence="1 2">
    <name type="scientific">Elliptochloris bilobata</name>
    <dbReference type="NCBI Taxonomy" id="381761"/>
    <lineage>
        <taxon>Eukaryota</taxon>
        <taxon>Viridiplantae</taxon>
        <taxon>Chlorophyta</taxon>
        <taxon>core chlorophytes</taxon>
        <taxon>Trebouxiophyceae</taxon>
        <taxon>Trebouxiophyceae incertae sedis</taxon>
        <taxon>Elliptochloris clade</taxon>
        <taxon>Elliptochloris</taxon>
    </lineage>
</organism>
<dbReference type="AlphaFoldDB" id="A0AAW1Q9Y7"/>
<name>A0AAW1Q9Y7_9CHLO</name>
<proteinExistence type="predicted"/>